<dbReference type="AlphaFoldDB" id="A0AAV2FSB9"/>
<dbReference type="Proteomes" id="UP001497516">
    <property type="component" value="Chromosome 7"/>
</dbReference>
<feature type="region of interest" description="Disordered" evidence="1">
    <location>
        <begin position="37"/>
        <end position="56"/>
    </location>
</feature>
<proteinExistence type="predicted"/>
<keyword evidence="3" id="KW-1185">Reference proteome</keyword>
<dbReference type="EMBL" id="OZ034820">
    <property type="protein sequence ID" value="CAL1401190.1"/>
    <property type="molecule type" value="Genomic_DNA"/>
</dbReference>
<gene>
    <name evidence="2" type="ORF">LTRI10_LOCUS41264</name>
</gene>
<accession>A0AAV2FSB9</accession>
<protein>
    <submittedName>
        <fullName evidence="2">Uncharacterized protein</fullName>
    </submittedName>
</protein>
<feature type="compositionally biased region" description="Low complexity" evidence="1">
    <location>
        <begin position="40"/>
        <end position="50"/>
    </location>
</feature>
<reference evidence="2 3" key="1">
    <citation type="submission" date="2024-04" db="EMBL/GenBank/DDBJ databases">
        <authorList>
            <person name="Fracassetti M."/>
        </authorList>
    </citation>
    <scope>NUCLEOTIDE SEQUENCE [LARGE SCALE GENOMIC DNA]</scope>
</reference>
<organism evidence="2 3">
    <name type="scientific">Linum trigynum</name>
    <dbReference type="NCBI Taxonomy" id="586398"/>
    <lineage>
        <taxon>Eukaryota</taxon>
        <taxon>Viridiplantae</taxon>
        <taxon>Streptophyta</taxon>
        <taxon>Embryophyta</taxon>
        <taxon>Tracheophyta</taxon>
        <taxon>Spermatophyta</taxon>
        <taxon>Magnoliopsida</taxon>
        <taxon>eudicotyledons</taxon>
        <taxon>Gunneridae</taxon>
        <taxon>Pentapetalae</taxon>
        <taxon>rosids</taxon>
        <taxon>fabids</taxon>
        <taxon>Malpighiales</taxon>
        <taxon>Linaceae</taxon>
        <taxon>Linum</taxon>
    </lineage>
</organism>
<name>A0AAV2FSB9_9ROSI</name>
<evidence type="ECO:0000256" key="1">
    <source>
        <dbReference type="SAM" id="MobiDB-lite"/>
    </source>
</evidence>
<evidence type="ECO:0000313" key="2">
    <source>
        <dbReference type="EMBL" id="CAL1401190.1"/>
    </source>
</evidence>
<sequence length="139" mass="15440">MQQNNESPNLHGKLLQNLYSYSLIKRVLGWRALFERRRPSPSSSSYRGPSATKKPFQIITANKKTSPKKLLEGSYPITLKAIEEFYAHTQLKALEFQKIFPGKPSDVDMEEIQVAAATNVQLEIDGNQGGPPAAPVAIT</sequence>
<evidence type="ECO:0000313" key="3">
    <source>
        <dbReference type="Proteomes" id="UP001497516"/>
    </source>
</evidence>